<feature type="region of interest" description="Disordered" evidence="2">
    <location>
        <begin position="343"/>
        <end position="412"/>
    </location>
</feature>
<dbReference type="GeneID" id="72002731"/>
<comment type="caution">
    <text evidence="3">The sequence shown here is derived from an EMBL/GenBank/DDBJ whole genome shotgun (WGS) entry which is preliminary data.</text>
</comment>
<name>A0ABQ8KW94_9APHY</name>
<evidence type="ECO:0000313" key="4">
    <source>
        <dbReference type="Proteomes" id="UP000814176"/>
    </source>
</evidence>
<feature type="compositionally biased region" description="Polar residues" evidence="2">
    <location>
        <begin position="346"/>
        <end position="356"/>
    </location>
</feature>
<feature type="compositionally biased region" description="Polar residues" evidence="2">
    <location>
        <begin position="373"/>
        <end position="388"/>
    </location>
</feature>
<reference evidence="3 4" key="1">
    <citation type="journal article" date="2021" name="Environ. Microbiol.">
        <title>Gene family expansions and transcriptome signatures uncover fungal adaptations to wood decay.</title>
        <authorList>
            <person name="Hage H."/>
            <person name="Miyauchi S."/>
            <person name="Viragh M."/>
            <person name="Drula E."/>
            <person name="Min B."/>
            <person name="Chaduli D."/>
            <person name="Navarro D."/>
            <person name="Favel A."/>
            <person name="Norest M."/>
            <person name="Lesage-Meessen L."/>
            <person name="Balint B."/>
            <person name="Merenyi Z."/>
            <person name="de Eugenio L."/>
            <person name="Morin E."/>
            <person name="Martinez A.T."/>
            <person name="Baldrian P."/>
            <person name="Stursova M."/>
            <person name="Martinez M.J."/>
            <person name="Novotny C."/>
            <person name="Magnuson J.K."/>
            <person name="Spatafora J.W."/>
            <person name="Maurice S."/>
            <person name="Pangilinan J."/>
            <person name="Andreopoulos W."/>
            <person name="LaButti K."/>
            <person name="Hundley H."/>
            <person name="Na H."/>
            <person name="Kuo A."/>
            <person name="Barry K."/>
            <person name="Lipzen A."/>
            <person name="Henrissat B."/>
            <person name="Riley R."/>
            <person name="Ahrendt S."/>
            <person name="Nagy L.G."/>
            <person name="Grigoriev I.V."/>
            <person name="Martin F."/>
            <person name="Rosso M.N."/>
        </authorList>
    </citation>
    <scope>NUCLEOTIDE SEQUENCE [LARGE SCALE GENOMIC DNA]</scope>
    <source>
        <strain evidence="3 4">CIRM-BRFM 1785</strain>
    </source>
</reference>
<dbReference type="Gene3D" id="1.10.287.1490">
    <property type="match status" value="1"/>
</dbReference>
<accession>A0ABQ8KW94</accession>
<dbReference type="Proteomes" id="UP000814176">
    <property type="component" value="Unassembled WGS sequence"/>
</dbReference>
<feature type="compositionally biased region" description="Low complexity" evidence="2">
    <location>
        <begin position="389"/>
        <end position="398"/>
    </location>
</feature>
<organism evidence="3 4">
    <name type="scientific">Rhodofomes roseus</name>
    <dbReference type="NCBI Taxonomy" id="34475"/>
    <lineage>
        <taxon>Eukaryota</taxon>
        <taxon>Fungi</taxon>
        <taxon>Dikarya</taxon>
        <taxon>Basidiomycota</taxon>
        <taxon>Agaricomycotina</taxon>
        <taxon>Agaricomycetes</taxon>
        <taxon>Polyporales</taxon>
        <taxon>Rhodofomes</taxon>
    </lineage>
</organism>
<protein>
    <submittedName>
        <fullName evidence="3">Uncharacterized protein</fullName>
    </submittedName>
</protein>
<dbReference type="EMBL" id="JADCUA010000001">
    <property type="protein sequence ID" value="KAH9843552.1"/>
    <property type="molecule type" value="Genomic_DNA"/>
</dbReference>
<feature type="coiled-coil region" evidence="1">
    <location>
        <begin position="147"/>
        <end position="181"/>
    </location>
</feature>
<keyword evidence="4" id="KW-1185">Reference proteome</keyword>
<dbReference type="RefSeq" id="XP_047784362.1">
    <property type="nucleotide sequence ID" value="XM_047921999.1"/>
</dbReference>
<evidence type="ECO:0000256" key="1">
    <source>
        <dbReference type="SAM" id="Coils"/>
    </source>
</evidence>
<feature type="compositionally biased region" description="Basic and acidic residues" evidence="2">
    <location>
        <begin position="399"/>
        <end position="411"/>
    </location>
</feature>
<feature type="coiled-coil region" evidence="1">
    <location>
        <begin position="226"/>
        <end position="253"/>
    </location>
</feature>
<proteinExistence type="predicted"/>
<evidence type="ECO:0000313" key="3">
    <source>
        <dbReference type="EMBL" id="KAH9843552.1"/>
    </source>
</evidence>
<sequence length="643" mass="70893">MHFASESVLSMSAPGPIVQISPTVAQEVIALQAAELIRLRIELGYDRSGSSQGDGRGVVSLEQFNELRRDLLEAAFAPKENNDSLRTELVSISERMRAMQCSLEEFLSRTTRVAPSDNGTQVGSYQTTAALNLCMSEKQVDGLTHQLAVAREELRDAHSAISRLEDERAKNEARVSDLVKQLLTAHVQSRDLQELLQRSQEVYSIAQVRRAVHGLVMTIMSMQTKVSGMEDQTAFLRDENQQLRQRTETLTAESNQRQLHLDELNECFASTIAHHEEEVASLCMAVEVVKDGPSRPSLLGTVRSKVAQVYKGVGGYLPQQSATNIFEPPTDENPSRATVLVEEPQSDVNAEPSSAVHSRGKARGEEDTVLGDSDSSTAGSVVSLTDFASESSPRPGSGEPEHSRVIRRDSSPDPCECALARVSETQGNPSSFRLPSETLVSSAGLSHARTGRKIEDVLTPLPMKVITQAALDHLQRTCGNTNHRLFVNTCTFVVGEFIESPYFVKPSMVINTLDGKWVPCKHKAFHKRVAKGSVDLVAAVSRSLYYLGTYTIMDTPEPWTANDFGRLPEVTQRCESGSGCPAKRTVDEGCCWLLVLEVMYAKQYIKRFTVPSHCESTSVLEAARYYYALTKFKLHPTTSLPWS</sequence>
<keyword evidence="1" id="KW-0175">Coiled coil</keyword>
<gene>
    <name evidence="3" type="ORF">C8Q71DRAFT_728923</name>
</gene>
<evidence type="ECO:0000256" key="2">
    <source>
        <dbReference type="SAM" id="MobiDB-lite"/>
    </source>
</evidence>